<proteinExistence type="inferred from homology"/>
<name>A0A1E8CLF5_9GAMM</name>
<reference evidence="3" key="1">
    <citation type="submission" date="2016-07" db="EMBL/GenBank/DDBJ databases">
        <authorList>
            <person name="Florea S."/>
            <person name="Webb J.S."/>
            <person name="Jaromczyk J."/>
            <person name="Schardl C.L."/>
        </authorList>
    </citation>
    <scope>NUCLEOTIDE SEQUENCE [LARGE SCALE GENOMIC DNA]</scope>
    <source>
        <strain evidence="3">KCTC 42131</strain>
    </source>
</reference>
<evidence type="ECO:0000313" key="2">
    <source>
        <dbReference type="EMBL" id="OFE13258.1"/>
    </source>
</evidence>
<dbReference type="NCBIfam" id="NF002542">
    <property type="entry name" value="PRK02101.1-3"/>
    <property type="match status" value="1"/>
</dbReference>
<organism evidence="2 3">
    <name type="scientific">Pseudohongiella acticola</name>
    <dbReference type="NCBI Taxonomy" id="1524254"/>
    <lineage>
        <taxon>Bacteria</taxon>
        <taxon>Pseudomonadati</taxon>
        <taxon>Pseudomonadota</taxon>
        <taxon>Gammaproteobacteria</taxon>
        <taxon>Pseudomonadales</taxon>
        <taxon>Pseudohongiellaceae</taxon>
        <taxon>Pseudohongiella</taxon>
    </lineage>
</organism>
<accession>A0A1E8CLF5</accession>
<dbReference type="EMBL" id="MASR01000001">
    <property type="protein sequence ID" value="OFE13258.1"/>
    <property type="molecule type" value="Genomic_DNA"/>
</dbReference>
<gene>
    <name evidence="2" type="ORF">PHACT_09015</name>
</gene>
<dbReference type="Proteomes" id="UP000175669">
    <property type="component" value="Unassembled WGS sequence"/>
</dbReference>
<dbReference type="AlphaFoldDB" id="A0A1E8CLF5"/>
<dbReference type="PANTHER" id="PTHR30283">
    <property type="entry name" value="PEROXIDE STRESS RESPONSE PROTEIN YAAA"/>
    <property type="match status" value="1"/>
</dbReference>
<dbReference type="InterPro" id="IPR005583">
    <property type="entry name" value="YaaA"/>
</dbReference>
<dbReference type="HAMAP" id="MF_00652">
    <property type="entry name" value="UPF0246"/>
    <property type="match status" value="1"/>
</dbReference>
<dbReference type="RefSeq" id="WP_070117110.1">
    <property type="nucleotide sequence ID" value="NZ_MASR01000001.1"/>
</dbReference>
<keyword evidence="3" id="KW-1185">Reference proteome</keyword>
<evidence type="ECO:0000256" key="1">
    <source>
        <dbReference type="HAMAP-Rule" id="MF_00652"/>
    </source>
</evidence>
<dbReference type="PANTHER" id="PTHR30283:SF4">
    <property type="entry name" value="PEROXIDE STRESS RESISTANCE PROTEIN YAAA"/>
    <property type="match status" value="1"/>
</dbReference>
<comment type="caution">
    <text evidence="2">The sequence shown here is derived from an EMBL/GenBank/DDBJ whole genome shotgun (WGS) entry which is preliminary data.</text>
</comment>
<sequence length="257" mass="28831">MLLVLSPAKSLDFESPVPTGKFTQADYLNDSAQLNQALRQQSPEDLSKLMHISATLGELNFRRNLNWQTPFDTSNARQAIYAFTGDVYQGLDVHALNQKDMAYAQNHVRILSGLYGLLRPLDLMQPYRLEMGTALPHGGNKNLYEFWGSRLAEGLNTAMKGHSNRVLINLASNEYFRAVDKKVLDADIVSPVFKDYKNGQYKIISFFAKKARGMMAAHIIKNRIDSPEGICQFNSAGYRYSAKDSTASAPVFLRKQA</sequence>
<comment type="similarity">
    <text evidence="1">Belongs to the UPF0246 family.</text>
</comment>
<protein>
    <recommendedName>
        <fullName evidence="1">UPF0246 protein PHACT_09015</fullName>
    </recommendedName>
</protein>
<dbReference type="GO" id="GO:0033194">
    <property type="term" value="P:response to hydroperoxide"/>
    <property type="evidence" value="ECO:0007669"/>
    <property type="project" value="TreeGrafter"/>
</dbReference>
<dbReference type="GO" id="GO:0005829">
    <property type="term" value="C:cytosol"/>
    <property type="evidence" value="ECO:0007669"/>
    <property type="project" value="TreeGrafter"/>
</dbReference>
<dbReference type="Pfam" id="PF03883">
    <property type="entry name" value="H2O2_YaaD"/>
    <property type="match status" value="1"/>
</dbReference>
<dbReference type="OrthoDB" id="9777133at2"/>
<evidence type="ECO:0000313" key="3">
    <source>
        <dbReference type="Proteomes" id="UP000175669"/>
    </source>
</evidence>
<dbReference type="STRING" id="1524254.PHACT_09015"/>